<evidence type="ECO:0000313" key="2">
    <source>
        <dbReference type="Proteomes" id="UP000006882"/>
    </source>
</evidence>
<dbReference type="Proteomes" id="UP000006882">
    <property type="component" value="Chromosome G7"/>
</dbReference>
<dbReference type="AlphaFoldDB" id="A0A251NA76"/>
<dbReference type="Gramene" id="ONH96248">
    <property type="protein sequence ID" value="ONH96248"/>
    <property type="gene ID" value="PRUPE_7G116200"/>
</dbReference>
<accession>A0A251NA76</accession>
<gene>
    <name evidence="1" type="ORF">PRUPE_7G116200</name>
</gene>
<organism evidence="1 2">
    <name type="scientific">Prunus persica</name>
    <name type="common">Peach</name>
    <name type="synonym">Amygdalus persica</name>
    <dbReference type="NCBI Taxonomy" id="3760"/>
    <lineage>
        <taxon>Eukaryota</taxon>
        <taxon>Viridiplantae</taxon>
        <taxon>Streptophyta</taxon>
        <taxon>Embryophyta</taxon>
        <taxon>Tracheophyta</taxon>
        <taxon>Spermatophyta</taxon>
        <taxon>Magnoliopsida</taxon>
        <taxon>eudicotyledons</taxon>
        <taxon>Gunneridae</taxon>
        <taxon>Pentapetalae</taxon>
        <taxon>rosids</taxon>
        <taxon>fabids</taxon>
        <taxon>Rosales</taxon>
        <taxon>Rosaceae</taxon>
        <taxon>Amygdaloideae</taxon>
        <taxon>Amygdaleae</taxon>
        <taxon>Prunus</taxon>
    </lineage>
</organism>
<proteinExistence type="predicted"/>
<evidence type="ECO:0000313" key="1">
    <source>
        <dbReference type="EMBL" id="ONH96248.1"/>
    </source>
</evidence>
<reference evidence="1 2" key="1">
    <citation type="journal article" date="2013" name="Nat. Genet.">
        <title>The high-quality draft genome of peach (Prunus persica) identifies unique patterns of genetic diversity, domestication and genome evolution.</title>
        <authorList>
            <consortium name="International Peach Genome Initiative"/>
            <person name="Verde I."/>
            <person name="Abbott A.G."/>
            <person name="Scalabrin S."/>
            <person name="Jung S."/>
            <person name="Shu S."/>
            <person name="Marroni F."/>
            <person name="Zhebentyayeva T."/>
            <person name="Dettori M.T."/>
            <person name="Grimwood J."/>
            <person name="Cattonaro F."/>
            <person name="Zuccolo A."/>
            <person name="Rossini L."/>
            <person name="Jenkins J."/>
            <person name="Vendramin E."/>
            <person name="Meisel L.A."/>
            <person name="Decroocq V."/>
            <person name="Sosinski B."/>
            <person name="Prochnik S."/>
            <person name="Mitros T."/>
            <person name="Policriti A."/>
            <person name="Cipriani G."/>
            <person name="Dondini L."/>
            <person name="Ficklin S."/>
            <person name="Goodstein D.M."/>
            <person name="Xuan P."/>
            <person name="Del Fabbro C."/>
            <person name="Aramini V."/>
            <person name="Copetti D."/>
            <person name="Gonzalez S."/>
            <person name="Horner D.S."/>
            <person name="Falchi R."/>
            <person name="Lucas S."/>
            <person name="Mica E."/>
            <person name="Maldonado J."/>
            <person name="Lazzari B."/>
            <person name="Bielenberg D."/>
            <person name="Pirona R."/>
            <person name="Miculan M."/>
            <person name="Barakat A."/>
            <person name="Testolin R."/>
            <person name="Stella A."/>
            <person name="Tartarini S."/>
            <person name="Tonutti P."/>
            <person name="Arus P."/>
            <person name="Orellana A."/>
            <person name="Wells C."/>
            <person name="Main D."/>
            <person name="Vizzotto G."/>
            <person name="Silva H."/>
            <person name="Salamini F."/>
            <person name="Schmutz J."/>
            <person name="Morgante M."/>
            <person name="Rokhsar D.S."/>
        </authorList>
    </citation>
    <scope>NUCLEOTIDE SEQUENCE [LARGE SCALE GENOMIC DNA]</scope>
    <source>
        <strain evidence="2">cv. Nemared</strain>
    </source>
</reference>
<protein>
    <submittedName>
        <fullName evidence="1">Uncharacterized protein</fullName>
    </submittedName>
</protein>
<sequence length="107" mass="11738">MSSMSSEPLQFLMLHMSAGTSGVHVNEEEGQALDGLLGFISELWEKAPAKIADQLLNVDGTKARTAAQKVTSTHGLQGSVEELLHKLERFKIRTYDLGGVVKEEDKR</sequence>
<keyword evidence="2" id="KW-1185">Reference proteome</keyword>
<name>A0A251NA76_PRUPE</name>
<dbReference type="EMBL" id="CM007657">
    <property type="protein sequence ID" value="ONH96248.1"/>
    <property type="molecule type" value="Genomic_DNA"/>
</dbReference>